<feature type="chain" id="PRO_5031438586" description="Outer membrane protein beta-barrel domain-containing protein" evidence="1">
    <location>
        <begin position="21"/>
        <end position="247"/>
    </location>
</feature>
<name>A0A7T7XP40_9SPIR</name>
<evidence type="ECO:0008006" key="4">
    <source>
        <dbReference type="Google" id="ProtNLM"/>
    </source>
</evidence>
<sequence length="247" mass="27047">MKRYLLLLLGVLLACTGVFAAEFNMSFGGGFEFFGNFTTAETQADYGVAGDPWNPPGVILTKSEQTVTDLNYGGFLFFDATYAEVFVSFYGGSTKLENTNNMYVLANGAPTGYPAVEDVYEKITASMSIGILGKYPFVFNKFTVAPMVGVSYQIFFGGVYGSDFKEDNPTKLDPSDFNTLWFHAGAGVNYDLTDSMYIKAEALYGFKLMANGYDDKNKDYVEGHPEGELVNGWVNTVTARVGVGFKI</sequence>
<gene>
    <name evidence="2" type="ORF">JFL75_03110</name>
</gene>
<protein>
    <recommendedName>
        <fullName evidence="4">Outer membrane protein beta-barrel domain-containing protein</fullName>
    </recommendedName>
</protein>
<dbReference type="EMBL" id="CP067089">
    <property type="protein sequence ID" value="QQO09915.1"/>
    <property type="molecule type" value="Genomic_DNA"/>
</dbReference>
<dbReference type="Proteomes" id="UP000595917">
    <property type="component" value="Chromosome"/>
</dbReference>
<evidence type="ECO:0000313" key="3">
    <source>
        <dbReference type="Proteomes" id="UP000595917"/>
    </source>
</evidence>
<dbReference type="RefSeq" id="WP_215627219.1">
    <property type="nucleotide sequence ID" value="NZ_CP067089.2"/>
</dbReference>
<accession>A0A7T7XP40</accession>
<organism evidence="2 3">
    <name type="scientific">Breznakiella homolactica</name>
    <dbReference type="NCBI Taxonomy" id="2798577"/>
    <lineage>
        <taxon>Bacteria</taxon>
        <taxon>Pseudomonadati</taxon>
        <taxon>Spirochaetota</taxon>
        <taxon>Spirochaetia</taxon>
        <taxon>Spirochaetales</taxon>
        <taxon>Breznakiellaceae</taxon>
        <taxon>Breznakiella</taxon>
    </lineage>
</organism>
<dbReference type="PROSITE" id="PS51257">
    <property type="entry name" value="PROKAR_LIPOPROTEIN"/>
    <property type="match status" value="1"/>
</dbReference>
<evidence type="ECO:0000256" key="1">
    <source>
        <dbReference type="SAM" id="SignalP"/>
    </source>
</evidence>
<reference evidence="2" key="1">
    <citation type="submission" date="2021-01" db="EMBL/GenBank/DDBJ databases">
        <title>Description of Breznakiella homolactica.</title>
        <authorList>
            <person name="Song Y."/>
            <person name="Brune A."/>
        </authorList>
    </citation>
    <scope>NUCLEOTIDE SEQUENCE</scope>
    <source>
        <strain evidence="2">RmG30</strain>
    </source>
</reference>
<proteinExistence type="predicted"/>
<evidence type="ECO:0000313" key="2">
    <source>
        <dbReference type="EMBL" id="QQO09915.1"/>
    </source>
</evidence>
<keyword evidence="1" id="KW-0732">Signal</keyword>
<dbReference type="AlphaFoldDB" id="A0A7T7XP40"/>
<feature type="signal peptide" evidence="1">
    <location>
        <begin position="1"/>
        <end position="20"/>
    </location>
</feature>
<keyword evidence="3" id="KW-1185">Reference proteome</keyword>
<dbReference type="KEGG" id="bhc:JFL75_03110"/>